<feature type="transmembrane region" description="Helical" evidence="1">
    <location>
        <begin position="221"/>
        <end position="242"/>
    </location>
</feature>
<keyword evidence="3" id="KW-1185">Reference proteome</keyword>
<sequence>MMFTFAQNFFMENKYPQKPGLDFILKQAFFYWNKTLVFQLMFSIMYFGIMMTILFFCDAKYGILTGYLETAKYAKEGVQVYTAELQKLLSTENFQNFSLWMMGTNIFLYPLNLGFYQIYRKMDLGEKIELGDLFVGYNGLNFFRYIGYYIFWYFIFAYSIQTIILGVVWVSITMFVAPMMFFMNKSILESLSLNFKALRMYFLEILVCIMVAVLFKYIGFALFFIGGLFTFPFWNAMIYSLYKVIFSEKN</sequence>
<keyword evidence="1" id="KW-1133">Transmembrane helix</keyword>
<dbReference type="AlphaFoldDB" id="A0A1H7ZS05"/>
<evidence type="ECO:0000313" key="2">
    <source>
        <dbReference type="EMBL" id="SEM61063.1"/>
    </source>
</evidence>
<dbReference type="EMBL" id="FOBV01000004">
    <property type="protein sequence ID" value="SEM61063.1"/>
    <property type="molecule type" value="Genomic_DNA"/>
</dbReference>
<name>A0A1H7ZS05_9FLAO</name>
<accession>A0A1H7ZS05</accession>
<protein>
    <submittedName>
        <fullName evidence="2">Uncharacterized protein</fullName>
    </submittedName>
</protein>
<feature type="transmembrane region" description="Helical" evidence="1">
    <location>
        <begin position="36"/>
        <end position="57"/>
    </location>
</feature>
<feature type="transmembrane region" description="Helical" evidence="1">
    <location>
        <begin position="198"/>
        <end position="215"/>
    </location>
</feature>
<evidence type="ECO:0000256" key="1">
    <source>
        <dbReference type="SAM" id="Phobius"/>
    </source>
</evidence>
<feature type="transmembrane region" description="Helical" evidence="1">
    <location>
        <begin position="97"/>
        <end position="119"/>
    </location>
</feature>
<proteinExistence type="predicted"/>
<dbReference type="STRING" id="295069.SAMN05421856_104454"/>
<evidence type="ECO:0000313" key="3">
    <source>
        <dbReference type="Proteomes" id="UP000199450"/>
    </source>
</evidence>
<keyword evidence="1" id="KW-0812">Transmembrane</keyword>
<dbReference type="Proteomes" id="UP000199450">
    <property type="component" value="Unassembled WGS sequence"/>
</dbReference>
<organism evidence="2 3">
    <name type="scientific">Chryseobacterium taichungense</name>
    <dbReference type="NCBI Taxonomy" id="295069"/>
    <lineage>
        <taxon>Bacteria</taxon>
        <taxon>Pseudomonadati</taxon>
        <taxon>Bacteroidota</taxon>
        <taxon>Flavobacteriia</taxon>
        <taxon>Flavobacteriales</taxon>
        <taxon>Weeksellaceae</taxon>
        <taxon>Chryseobacterium group</taxon>
        <taxon>Chryseobacterium</taxon>
    </lineage>
</organism>
<feature type="transmembrane region" description="Helical" evidence="1">
    <location>
        <begin position="150"/>
        <end position="177"/>
    </location>
</feature>
<keyword evidence="1" id="KW-0472">Membrane</keyword>
<gene>
    <name evidence="2" type="ORF">SAMN05421856_104454</name>
</gene>
<reference evidence="3" key="1">
    <citation type="submission" date="2016-10" db="EMBL/GenBank/DDBJ databases">
        <authorList>
            <person name="Varghese N."/>
            <person name="Submissions S."/>
        </authorList>
    </citation>
    <scope>NUCLEOTIDE SEQUENCE [LARGE SCALE GENOMIC DNA]</scope>
    <source>
        <strain evidence="3">DSM 17453</strain>
    </source>
</reference>